<evidence type="ECO:0000256" key="1">
    <source>
        <dbReference type="ARBA" id="ARBA00022679"/>
    </source>
</evidence>
<name>A0ABS2DAK1_9SPHN</name>
<protein>
    <submittedName>
        <fullName evidence="4">GNAT family N-acetyltransferase</fullName>
    </submittedName>
</protein>
<keyword evidence="5" id="KW-1185">Reference proteome</keyword>
<evidence type="ECO:0000256" key="2">
    <source>
        <dbReference type="ARBA" id="ARBA00023315"/>
    </source>
</evidence>
<sequence>MIEYRDAVTGDAAALSTLSRQSFTDTFGHLYRPEDLAAFLETLSEQAWAAQLSDPGFRIRIAEDDGVAAGFAKLGPPALPVERRGPSAELRQLYVLGAWHGTGVAATLMDWAIETSRAEGAQDLYLSVFIENHRARRFYEKRGFERVGTYTFMVGEQADEDDLMRLAL</sequence>
<evidence type="ECO:0000259" key="3">
    <source>
        <dbReference type="PROSITE" id="PS51186"/>
    </source>
</evidence>
<dbReference type="Gene3D" id="3.40.630.30">
    <property type="match status" value="1"/>
</dbReference>
<reference evidence="4 5" key="1">
    <citation type="submission" date="2020-12" db="EMBL/GenBank/DDBJ databases">
        <title>Sphingomonas sp.</title>
        <authorList>
            <person name="Kim M.K."/>
        </authorList>
    </citation>
    <scope>NUCLEOTIDE SEQUENCE [LARGE SCALE GENOMIC DNA]</scope>
    <source>
        <strain evidence="4 5">BT552</strain>
    </source>
</reference>
<proteinExistence type="predicted"/>
<evidence type="ECO:0000313" key="5">
    <source>
        <dbReference type="Proteomes" id="UP000763641"/>
    </source>
</evidence>
<dbReference type="InterPro" id="IPR050832">
    <property type="entry name" value="Bact_Acetyltransf"/>
</dbReference>
<dbReference type="PANTHER" id="PTHR43877">
    <property type="entry name" value="AMINOALKYLPHOSPHONATE N-ACETYLTRANSFERASE-RELATED-RELATED"/>
    <property type="match status" value="1"/>
</dbReference>
<evidence type="ECO:0000313" key="4">
    <source>
        <dbReference type="EMBL" id="MBM6577976.1"/>
    </source>
</evidence>
<keyword evidence="1" id="KW-0808">Transferase</keyword>
<keyword evidence="2" id="KW-0012">Acyltransferase</keyword>
<dbReference type="InterPro" id="IPR016181">
    <property type="entry name" value="Acyl_CoA_acyltransferase"/>
</dbReference>
<dbReference type="PROSITE" id="PS51186">
    <property type="entry name" value="GNAT"/>
    <property type="match status" value="1"/>
</dbReference>
<dbReference type="Pfam" id="PF00583">
    <property type="entry name" value="Acetyltransf_1"/>
    <property type="match status" value="1"/>
</dbReference>
<dbReference type="SUPFAM" id="SSF55729">
    <property type="entry name" value="Acyl-CoA N-acyltransferases (Nat)"/>
    <property type="match status" value="1"/>
</dbReference>
<dbReference type="Proteomes" id="UP000763641">
    <property type="component" value="Unassembled WGS sequence"/>
</dbReference>
<comment type="caution">
    <text evidence="4">The sequence shown here is derived from an EMBL/GenBank/DDBJ whole genome shotgun (WGS) entry which is preliminary data.</text>
</comment>
<dbReference type="PANTHER" id="PTHR43877:SF1">
    <property type="entry name" value="ACETYLTRANSFERASE"/>
    <property type="match status" value="1"/>
</dbReference>
<dbReference type="CDD" id="cd04301">
    <property type="entry name" value="NAT_SF"/>
    <property type="match status" value="1"/>
</dbReference>
<dbReference type="InterPro" id="IPR000182">
    <property type="entry name" value="GNAT_dom"/>
</dbReference>
<dbReference type="RefSeq" id="WP_204200073.1">
    <property type="nucleotide sequence ID" value="NZ_JAFEMC010000005.1"/>
</dbReference>
<feature type="domain" description="N-acetyltransferase" evidence="3">
    <location>
        <begin position="2"/>
        <end position="168"/>
    </location>
</feature>
<organism evidence="4 5">
    <name type="scientific">Sphingomonas longa</name>
    <dbReference type="NCBI Taxonomy" id="2778730"/>
    <lineage>
        <taxon>Bacteria</taxon>
        <taxon>Pseudomonadati</taxon>
        <taxon>Pseudomonadota</taxon>
        <taxon>Alphaproteobacteria</taxon>
        <taxon>Sphingomonadales</taxon>
        <taxon>Sphingomonadaceae</taxon>
        <taxon>Sphingomonas</taxon>
    </lineage>
</organism>
<dbReference type="EMBL" id="JAFEMC010000005">
    <property type="protein sequence ID" value="MBM6577976.1"/>
    <property type="molecule type" value="Genomic_DNA"/>
</dbReference>
<gene>
    <name evidence="4" type="ORF">ILT43_16460</name>
</gene>
<accession>A0ABS2DAK1</accession>